<dbReference type="InterPro" id="IPR036236">
    <property type="entry name" value="Znf_C2H2_sf"/>
</dbReference>
<keyword evidence="1" id="KW-0479">Metal-binding</keyword>
<keyword evidence="4" id="KW-0862">Zinc</keyword>
<dbReference type="InterPro" id="IPR013087">
    <property type="entry name" value="Znf_C2H2_type"/>
</dbReference>
<evidence type="ECO:0000313" key="9">
    <source>
        <dbReference type="Proteomes" id="UP000314294"/>
    </source>
</evidence>
<evidence type="ECO:0000256" key="2">
    <source>
        <dbReference type="ARBA" id="ARBA00022737"/>
    </source>
</evidence>
<dbReference type="GO" id="GO:0008270">
    <property type="term" value="F:zinc ion binding"/>
    <property type="evidence" value="ECO:0007669"/>
    <property type="project" value="UniProtKB-KW"/>
</dbReference>
<dbReference type="EMBL" id="SRLO01001139">
    <property type="protein sequence ID" value="TNN41052.1"/>
    <property type="molecule type" value="Genomic_DNA"/>
</dbReference>
<dbReference type="SUPFAM" id="SSF57667">
    <property type="entry name" value="beta-beta-alpha zinc fingers"/>
    <property type="match status" value="1"/>
</dbReference>
<dbReference type="Gene3D" id="3.30.160.60">
    <property type="entry name" value="Classic Zinc Finger"/>
    <property type="match status" value="1"/>
</dbReference>
<accession>A0A4Z2FLA3</accession>
<keyword evidence="3 5" id="KW-0863">Zinc-finger</keyword>
<evidence type="ECO:0000256" key="4">
    <source>
        <dbReference type="ARBA" id="ARBA00022833"/>
    </source>
</evidence>
<dbReference type="PROSITE" id="PS00028">
    <property type="entry name" value="ZINC_FINGER_C2H2_1"/>
    <property type="match status" value="1"/>
</dbReference>
<dbReference type="PROSITE" id="PS50157">
    <property type="entry name" value="ZINC_FINGER_C2H2_2"/>
    <property type="match status" value="1"/>
</dbReference>
<keyword evidence="2" id="KW-0677">Repeat</keyword>
<dbReference type="PANTHER" id="PTHR23226">
    <property type="entry name" value="ZINC FINGER AND SCAN DOMAIN-CONTAINING"/>
    <property type="match status" value="1"/>
</dbReference>
<dbReference type="Proteomes" id="UP000314294">
    <property type="component" value="Unassembled WGS sequence"/>
</dbReference>
<dbReference type="OrthoDB" id="6365676at2759"/>
<evidence type="ECO:0000256" key="3">
    <source>
        <dbReference type="ARBA" id="ARBA00022771"/>
    </source>
</evidence>
<evidence type="ECO:0000313" key="8">
    <source>
        <dbReference type="EMBL" id="TNN41052.1"/>
    </source>
</evidence>
<dbReference type="AlphaFoldDB" id="A0A4Z2FLA3"/>
<gene>
    <name evidence="8" type="primary">ZNF157</name>
    <name evidence="8" type="ORF">EYF80_048789</name>
</gene>
<reference evidence="8 9" key="1">
    <citation type="submission" date="2019-03" db="EMBL/GenBank/DDBJ databases">
        <title>First draft genome of Liparis tanakae, snailfish: a comprehensive survey of snailfish specific genes.</title>
        <authorList>
            <person name="Kim W."/>
            <person name="Song I."/>
            <person name="Jeong J.-H."/>
            <person name="Kim D."/>
            <person name="Kim S."/>
            <person name="Ryu S."/>
            <person name="Song J.Y."/>
            <person name="Lee S.K."/>
        </authorList>
    </citation>
    <scope>NUCLEOTIDE SEQUENCE [LARGE SCALE GENOMIC DNA]</scope>
    <source>
        <tissue evidence="8">Muscle</tissue>
    </source>
</reference>
<protein>
    <submittedName>
        <fullName evidence="8">Zinc finger protein 157</fullName>
    </submittedName>
</protein>
<name>A0A4Z2FLA3_9TELE</name>
<keyword evidence="9" id="KW-1185">Reference proteome</keyword>
<feature type="region of interest" description="Disordered" evidence="6">
    <location>
        <begin position="123"/>
        <end position="150"/>
    </location>
</feature>
<feature type="domain" description="C2H2-type" evidence="7">
    <location>
        <begin position="176"/>
        <end position="203"/>
    </location>
</feature>
<evidence type="ECO:0000256" key="6">
    <source>
        <dbReference type="SAM" id="MobiDB-lite"/>
    </source>
</evidence>
<organism evidence="8 9">
    <name type="scientific">Liparis tanakae</name>
    <name type="common">Tanaka's snailfish</name>
    <dbReference type="NCBI Taxonomy" id="230148"/>
    <lineage>
        <taxon>Eukaryota</taxon>
        <taxon>Metazoa</taxon>
        <taxon>Chordata</taxon>
        <taxon>Craniata</taxon>
        <taxon>Vertebrata</taxon>
        <taxon>Euteleostomi</taxon>
        <taxon>Actinopterygii</taxon>
        <taxon>Neopterygii</taxon>
        <taxon>Teleostei</taxon>
        <taxon>Neoteleostei</taxon>
        <taxon>Acanthomorphata</taxon>
        <taxon>Eupercaria</taxon>
        <taxon>Perciformes</taxon>
        <taxon>Cottioidei</taxon>
        <taxon>Cottales</taxon>
        <taxon>Liparidae</taxon>
        <taxon>Liparis</taxon>
    </lineage>
</organism>
<comment type="caution">
    <text evidence="8">The sequence shown here is derived from an EMBL/GenBank/DDBJ whole genome shotgun (WGS) entry which is preliminary data.</text>
</comment>
<sequence>MSADARAPRLLRGERVSMARTAKMELLRALVSERLSAAAEEIFRIVEGTIVEYENEMSCSTWVVDSHRRLLDVTESHGEDVTPEQPAASVDVGVCWEEPTEDSPDMNDSPASDTDLEIRIDFEDDDVKQEYDPDTPLKIPEEKKPSESPVCFSSFSSKRMTVQHIKKHPEDNSSLYRCQYCARCFCRKSEFILHARTHKGAKPRKYRDCDERDHLPILRQRHAEEKPYQLPQSLPVPTAATRACSRCRFCGAVPVNSSSPCPVAAPANSSFPCAVVDSSAPCPVPCAPCPTAAPAAMKSFYQRHPLCPPSEPE</sequence>
<evidence type="ECO:0000256" key="1">
    <source>
        <dbReference type="ARBA" id="ARBA00022723"/>
    </source>
</evidence>
<proteinExistence type="predicted"/>
<evidence type="ECO:0000256" key="5">
    <source>
        <dbReference type="PROSITE-ProRule" id="PRU00042"/>
    </source>
</evidence>
<evidence type="ECO:0000259" key="7">
    <source>
        <dbReference type="PROSITE" id="PS50157"/>
    </source>
</evidence>